<evidence type="ECO:0000256" key="5">
    <source>
        <dbReference type="SAM" id="SignalP"/>
    </source>
</evidence>
<dbReference type="GO" id="GO:0046872">
    <property type="term" value="F:metal ion binding"/>
    <property type="evidence" value="ECO:0007669"/>
    <property type="project" value="UniProtKB-KW"/>
</dbReference>
<gene>
    <name evidence="7" type="ORF">GCM10011289_23680</name>
</gene>
<keyword evidence="1 4" id="KW-0349">Heme</keyword>
<organism evidence="7 8">
    <name type="scientific">Paludibacterium paludis</name>
    <dbReference type="NCBI Taxonomy" id="1225769"/>
    <lineage>
        <taxon>Bacteria</taxon>
        <taxon>Pseudomonadati</taxon>
        <taxon>Pseudomonadota</taxon>
        <taxon>Betaproteobacteria</taxon>
        <taxon>Neisseriales</taxon>
        <taxon>Chromobacteriaceae</taxon>
        <taxon>Paludibacterium</taxon>
    </lineage>
</organism>
<feature type="signal peptide" evidence="5">
    <location>
        <begin position="1"/>
        <end position="21"/>
    </location>
</feature>
<dbReference type="SUPFAM" id="SSF46626">
    <property type="entry name" value="Cytochrome c"/>
    <property type="match status" value="1"/>
</dbReference>
<keyword evidence="3 4" id="KW-0408">Iron</keyword>
<dbReference type="PROSITE" id="PS51007">
    <property type="entry name" value="CYTC"/>
    <property type="match status" value="1"/>
</dbReference>
<dbReference type="Proteomes" id="UP000645257">
    <property type="component" value="Unassembled WGS sequence"/>
</dbReference>
<dbReference type="InterPro" id="IPR009056">
    <property type="entry name" value="Cyt_c-like_dom"/>
</dbReference>
<evidence type="ECO:0000259" key="6">
    <source>
        <dbReference type="PROSITE" id="PS51007"/>
    </source>
</evidence>
<protein>
    <recommendedName>
        <fullName evidence="6">Cytochrome c domain-containing protein</fullName>
    </recommendedName>
</protein>
<evidence type="ECO:0000256" key="1">
    <source>
        <dbReference type="ARBA" id="ARBA00022617"/>
    </source>
</evidence>
<keyword evidence="2 4" id="KW-0479">Metal-binding</keyword>
<reference evidence="7" key="2">
    <citation type="submission" date="2020-09" db="EMBL/GenBank/DDBJ databases">
        <authorList>
            <person name="Sun Q."/>
            <person name="Kim S."/>
        </authorList>
    </citation>
    <scope>NUCLEOTIDE SEQUENCE</scope>
    <source>
        <strain evidence="7">KCTC 32182</strain>
    </source>
</reference>
<name>A0A918UA52_9NEIS</name>
<feature type="domain" description="Cytochrome c" evidence="6">
    <location>
        <begin position="41"/>
        <end position="131"/>
    </location>
</feature>
<sequence length="132" mass="14097">MRSVFLCAGIMGMVCAGMASAADTSPAAQLQRWNRLAGSPGQAARGQLFFTKKHGAQWSCASCHGESPTIPGKHANTGKTLPPLAPAFNPQALTDQAKVDKWLRRNCNDVLGRECSALEKADVTAFLVSLRR</sequence>
<evidence type="ECO:0000256" key="2">
    <source>
        <dbReference type="ARBA" id="ARBA00022723"/>
    </source>
</evidence>
<accession>A0A918UA52</accession>
<dbReference type="InterPro" id="IPR036909">
    <property type="entry name" value="Cyt_c-like_dom_sf"/>
</dbReference>
<dbReference type="AlphaFoldDB" id="A0A918UA52"/>
<reference evidence="7" key="1">
    <citation type="journal article" date="2014" name="Int. J. Syst. Evol. Microbiol.">
        <title>Complete genome sequence of Corynebacterium casei LMG S-19264T (=DSM 44701T), isolated from a smear-ripened cheese.</title>
        <authorList>
            <consortium name="US DOE Joint Genome Institute (JGI-PGF)"/>
            <person name="Walter F."/>
            <person name="Albersmeier A."/>
            <person name="Kalinowski J."/>
            <person name="Ruckert C."/>
        </authorList>
    </citation>
    <scope>NUCLEOTIDE SEQUENCE</scope>
    <source>
        <strain evidence="7">KCTC 32182</strain>
    </source>
</reference>
<feature type="chain" id="PRO_5037333861" description="Cytochrome c domain-containing protein" evidence="5">
    <location>
        <begin position="22"/>
        <end position="132"/>
    </location>
</feature>
<evidence type="ECO:0000313" key="8">
    <source>
        <dbReference type="Proteomes" id="UP000645257"/>
    </source>
</evidence>
<keyword evidence="8" id="KW-1185">Reference proteome</keyword>
<evidence type="ECO:0000313" key="7">
    <source>
        <dbReference type="EMBL" id="GGY19393.1"/>
    </source>
</evidence>
<keyword evidence="5" id="KW-0732">Signal</keyword>
<proteinExistence type="predicted"/>
<dbReference type="InterPro" id="IPR015170">
    <property type="entry name" value="DUF1924_SHP"/>
</dbReference>
<dbReference type="EMBL" id="BMYX01000013">
    <property type="protein sequence ID" value="GGY19393.1"/>
    <property type="molecule type" value="Genomic_DNA"/>
</dbReference>
<dbReference type="RefSeq" id="WP_215796529.1">
    <property type="nucleotide sequence ID" value="NZ_BMYX01000013.1"/>
</dbReference>
<evidence type="ECO:0000256" key="3">
    <source>
        <dbReference type="ARBA" id="ARBA00023004"/>
    </source>
</evidence>
<dbReference type="Gene3D" id="1.10.760.10">
    <property type="entry name" value="Cytochrome c-like domain"/>
    <property type="match status" value="1"/>
</dbReference>
<dbReference type="GO" id="GO:0009055">
    <property type="term" value="F:electron transfer activity"/>
    <property type="evidence" value="ECO:0007669"/>
    <property type="project" value="InterPro"/>
</dbReference>
<dbReference type="Pfam" id="PF09086">
    <property type="entry name" value="DUF1924"/>
    <property type="match status" value="1"/>
</dbReference>
<evidence type="ECO:0000256" key="4">
    <source>
        <dbReference type="PROSITE-ProRule" id="PRU00433"/>
    </source>
</evidence>
<dbReference type="GO" id="GO:0020037">
    <property type="term" value="F:heme binding"/>
    <property type="evidence" value="ECO:0007669"/>
    <property type="project" value="InterPro"/>
</dbReference>
<comment type="caution">
    <text evidence="7">The sequence shown here is derived from an EMBL/GenBank/DDBJ whole genome shotgun (WGS) entry which is preliminary data.</text>
</comment>